<dbReference type="AlphaFoldDB" id="Q7S369"/>
<reference evidence="1 2" key="1">
    <citation type="journal article" date="2003" name="Nature">
        <title>The genome sequence of the filamentous fungus Neurospora crassa.</title>
        <authorList>
            <person name="Galagan J.E."/>
            <person name="Calvo S.E."/>
            <person name="Borkovich K.A."/>
            <person name="Selker E.U."/>
            <person name="Read N.D."/>
            <person name="Jaffe D."/>
            <person name="FitzHugh W."/>
            <person name="Ma L.J."/>
            <person name="Smirnov S."/>
            <person name="Purcell S."/>
            <person name="Rehman B."/>
            <person name="Elkins T."/>
            <person name="Engels R."/>
            <person name="Wang S."/>
            <person name="Nielsen C.B."/>
            <person name="Butler J."/>
            <person name="Endrizzi M."/>
            <person name="Qui D."/>
            <person name="Ianakiev P."/>
            <person name="Bell-Pedersen D."/>
            <person name="Nelson M.A."/>
            <person name="Werner-Washburne M."/>
            <person name="Selitrennikoff C.P."/>
            <person name="Kinsey J.A."/>
            <person name="Braun E.L."/>
            <person name="Zelter A."/>
            <person name="Schulte U."/>
            <person name="Kothe G.O."/>
            <person name="Jedd G."/>
            <person name="Mewes W."/>
            <person name="Staben C."/>
            <person name="Marcotte E."/>
            <person name="Greenberg D."/>
            <person name="Roy A."/>
            <person name="Foley K."/>
            <person name="Naylor J."/>
            <person name="Stange-Thomann N."/>
            <person name="Barrett R."/>
            <person name="Gnerre S."/>
            <person name="Kamal M."/>
            <person name="Kamvysselis M."/>
            <person name="Mauceli E."/>
            <person name="Bielke C."/>
            <person name="Rudd S."/>
            <person name="Frishman D."/>
            <person name="Krystofova S."/>
            <person name="Rasmussen C."/>
            <person name="Metzenberg R.L."/>
            <person name="Perkins D.D."/>
            <person name="Kroken S."/>
            <person name="Cogoni C."/>
            <person name="Macino G."/>
            <person name="Catcheside D."/>
            <person name="Li W."/>
            <person name="Pratt R.J."/>
            <person name="Osmani S.A."/>
            <person name="DeSouza C.P."/>
            <person name="Glass L."/>
            <person name="Orbach M.J."/>
            <person name="Berglund J.A."/>
            <person name="Voelker R."/>
            <person name="Yarden O."/>
            <person name="Plamann M."/>
            <person name="Seiler S."/>
            <person name="Dunlap J."/>
            <person name="Radford A."/>
            <person name="Aramayo R."/>
            <person name="Natvig D.O."/>
            <person name="Alex L.A."/>
            <person name="Mannhaupt G."/>
            <person name="Ebbole D.J."/>
            <person name="Freitag M."/>
            <person name="Paulsen I."/>
            <person name="Sachs M.S."/>
            <person name="Lander E.S."/>
            <person name="Nusbaum C."/>
            <person name="Birren B."/>
        </authorList>
    </citation>
    <scope>NUCLEOTIDE SEQUENCE [LARGE SCALE GENOMIC DNA]</scope>
    <source>
        <strain evidence="2">ATCC 24698 / 74-OR23-1A / CBS 708.71 / DSM 1257 / FGSC 987</strain>
    </source>
</reference>
<dbReference type="Proteomes" id="UP000001805">
    <property type="component" value="Chromosome 4, Linkage Group IV"/>
</dbReference>
<dbReference type="SMR" id="Q7S369"/>
<dbReference type="OMA" id="DNNDFPL"/>
<dbReference type="OrthoDB" id="10324720at2759"/>
<dbReference type="InParanoid" id="Q7S369"/>
<dbReference type="GeneID" id="3875281"/>
<organism evidence="1 2">
    <name type="scientific">Neurospora crassa (strain ATCC 24698 / 74-OR23-1A / CBS 708.71 / DSM 1257 / FGSC 987)</name>
    <dbReference type="NCBI Taxonomy" id="367110"/>
    <lineage>
        <taxon>Eukaryota</taxon>
        <taxon>Fungi</taxon>
        <taxon>Dikarya</taxon>
        <taxon>Ascomycota</taxon>
        <taxon>Pezizomycotina</taxon>
        <taxon>Sordariomycetes</taxon>
        <taxon>Sordariomycetidae</taxon>
        <taxon>Sordariales</taxon>
        <taxon>Sordariaceae</taxon>
        <taxon>Neurospora</taxon>
    </lineage>
</organism>
<protein>
    <submittedName>
        <fullName evidence="1">Uncharacterized protein</fullName>
    </submittedName>
</protein>
<dbReference type="KEGG" id="ncr:NCU04876"/>
<dbReference type="VEuPathDB" id="FungiDB:NCU04876"/>
<dbReference type="EMBL" id="CM002239">
    <property type="protein sequence ID" value="EAA29897.1"/>
    <property type="molecule type" value="Genomic_DNA"/>
</dbReference>
<dbReference type="RefSeq" id="XP_959133.1">
    <property type="nucleotide sequence ID" value="XM_954040.1"/>
</dbReference>
<dbReference type="HOGENOM" id="CLU_181688_0_0_1"/>
<evidence type="ECO:0000313" key="2">
    <source>
        <dbReference type="Proteomes" id="UP000001805"/>
    </source>
</evidence>
<keyword evidence="2" id="KW-1185">Reference proteome</keyword>
<evidence type="ECO:0000313" key="1">
    <source>
        <dbReference type="EMBL" id="EAA29897.1"/>
    </source>
</evidence>
<sequence length="99" mass="11192">MTYPGIVQNTVSVVTALPRKEGKLYFGPDPAFRLDKYCLDTCIKRLSAQWETPRLVTTQVNNEDFPLFYPKNDATSQYIAEASSMVDRVTQLTQDPKAS</sequence>
<gene>
    <name evidence="1" type="ORF">NCU04876</name>
</gene>
<dbReference type="PaxDb" id="5141-EFNCRP00000004891"/>
<accession>Q7S369</accession>
<proteinExistence type="predicted"/>
<name>Q7S369_NEUCR</name>